<proteinExistence type="predicted"/>
<feature type="compositionally biased region" description="Gly residues" evidence="1">
    <location>
        <begin position="1199"/>
        <end position="1214"/>
    </location>
</feature>
<reference evidence="3" key="1">
    <citation type="journal article" date="2023" name="Mol. Phylogenet. Evol.">
        <title>Genome-scale phylogeny and comparative genomics of the fungal order Sordariales.</title>
        <authorList>
            <person name="Hensen N."/>
            <person name="Bonometti L."/>
            <person name="Westerberg I."/>
            <person name="Brannstrom I.O."/>
            <person name="Guillou S."/>
            <person name="Cros-Aarteil S."/>
            <person name="Calhoun S."/>
            <person name="Haridas S."/>
            <person name="Kuo A."/>
            <person name="Mondo S."/>
            <person name="Pangilinan J."/>
            <person name="Riley R."/>
            <person name="LaButti K."/>
            <person name="Andreopoulos B."/>
            <person name="Lipzen A."/>
            <person name="Chen C."/>
            <person name="Yan M."/>
            <person name="Daum C."/>
            <person name="Ng V."/>
            <person name="Clum A."/>
            <person name="Steindorff A."/>
            <person name="Ohm R.A."/>
            <person name="Martin F."/>
            <person name="Silar P."/>
            <person name="Natvig D.O."/>
            <person name="Lalanne C."/>
            <person name="Gautier V."/>
            <person name="Ament-Velasquez S.L."/>
            <person name="Kruys A."/>
            <person name="Hutchinson M.I."/>
            <person name="Powell A.J."/>
            <person name="Barry K."/>
            <person name="Miller A.N."/>
            <person name="Grigoriev I.V."/>
            <person name="Debuchy R."/>
            <person name="Gladieux P."/>
            <person name="Hiltunen Thoren M."/>
            <person name="Johannesson H."/>
        </authorList>
    </citation>
    <scope>NUCLEOTIDE SEQUENCE</scope>
    <source>
        <strain evidence="3">CBS 168.71</strain>
    </source>
</reference>
<feature type="compositionally biased region" description="Polar residues" evidence="1">
    <location>
        <begin position="944"/>
        <end position="959"/>
    </location>
</feature>
<feature type="compositionally biased region" description="Gly residues" evidence="1">
    <location>
        <begin position="1652"/>
        <end position="1661"/>
    </location>
</feature>
<accession>A0AAE0HSE7</accession>
<feature type="compositionally biased region" description="Basic and acidic residues" evidence="1">
    <location>
        <begin position="1124"/>
        <end position="1139"/>
    </location>
</feature>
<dbReference type="Gene3D" id="2.130.10.10">
    <property type="entry name" value="YVTN repeat-like/Quinoprotein amine dehydrogenase"/>
    <property type="match status" value="1"/>
</dbReference>
<feature type="compositionally biased region" description="Basic and acidic residues" evidence="1">
    <location>
        <begin position="1215"/>
        <end position="1230"/>
    </location>
</feature>
<feature type="region of interest" description="Disordered" evidence="1">
    <location>
        <begin position="944"/>
        <end position="1171"/>
    </location>
</feature>
<feature type="compositionally biased region" description="Basic and acidic residues" evidence="1">
    <location>
        <begin position="640"/>
        <end position="653"/>
    </location>
</feature>
<feature type="compositionally biased region" description="Pro residues" evidence="1">
    <location>
        <begin position="731"/>
        <end position="754"/>
    </location>
</feature>
<reference evidence="3" key="2">
    <citation type="submission" date="2023-06" db="EMBL/GenBank/DDBJ databases">
        <authorList>
            <consortium name="Lawrence Berkeley National Laboratory"/>
            <person name="Haridas S."/>
            <person name="Hensen N."/>
            <person name="Bonometti L."/>
            <person name="Westerberg I."/>
            <person name="Brannstrom I.O."/>
            <person name="Guillou S."/>
            <person name="Cros-Aarteil S."/>
            <person name="Calhoun S."/>
            <person name="Kuo A."/>
            <person name="Mondo S."/>
            <person name="Pangilinan J."/>
            <person name="Riley R."/>
            <person name="Labutti K."/>
            <person name="Andreopoulos B."/>
            <person name="Lipzen A."/>
            <person name="Chen C."/>
            <person name="Yanf M."/>
            <person name="Daum C."/>
            <person name="Ng V."/>
            <person name="Clum A."/>
            <person name="Steindorff A."/>
            <person name="Ohm R."/>
            <person name="Martin F."/>
            <person name="Silar P."/>
            <person name="Natvig D."/>
            <person name="Lalanne C."/>
            <person name="Gautier V."/>
            <person name="Ament-Velasquez S.L."/>
            <person name="Kruys A."/>
            <person name="Hutchinson M.I."/>
            <person name="Powell A.J."/>
            <person name="Barry K."/>
            <person name="Miller A.N."/>
            <person name="Grigoriev I.V."/>
            <person name="Debuchy R."/>
            <person name="Gladieux P."/>
            <person name="Thoren M.H."/>
            <person name="Johannesson H."/>
        </authorList>
    </citation>
    <scope>NUCLEOTIDE SEQUENCE</scope>
    <source>
        <strain evidence="3">CBS 168.71</strain>
    </source>
</reference>
<feature type="region of interest" description="Disordered" evidence="1">
    <location>
        <begin position="368"/>
        <end position="399"/>
    </location>
</feature>
<dbReference type="RefSeq" id="XP_062664465.1">
    <property type="nucleotide sequence ID" value="XM_062800211.1"/>
</dbReference>
<feature type="compositionally biased region" description="Low complexity" evidence="1">
    <location>
        <begin position="370"/>
        <end position="381"/>
    </location>
</feature>
<comment type="caution">
    <text evidence="3">The sequence shown here is derived from an EMBL/GenBank/DDBJ whole genome shotgun (WGS) entry which is preliminary data.</text>
</comment>
<dbReference type="InterPro" id="IPR001810">
    <property type="entry name" value="F-box_dom"/>
</dbReference>
<feature type="region of interest" description="Disordered" evidence="1">
    <location>
        <begin position="1195"/>
        <end position="1230"/>
    </location>
</feature>
<feature type="region of interest" description="Disordered" evidence="1">
    <location>
        <begin position="1626"/>
        <end position="1672"/>
    </location>
</feature>
<sequence length="1788" mass="190229">MTEPDVVVTGVVADVSEGRRSSIEKKPIIIPDAADGLDDSEPPAFERLPDEIIQQILQATDSNGFASLALLNSKWRSVAQQAHLYAHHLANCPSYGMSHSGPPQVTGDDDLPKLRRLFAREVKRNLFEAYLRPSQTVIKVISNSISSSSCPGGEGIQFSASPKGHHLLAYNSSRIHVIDLRALEIAVKREFKILRRPAATCINDEGTTLAVLLTEMEVDIYDLNKTPPKRTHSMILDHSPRAIALSPCGSVLAAAYEGGIEVSSINPGALATDRRAVKCDGNGKYDEAAWTFTYDRSFETFRAVRIDDLRNGTTYFTGPVPSPNSQARLIPCTLPAASYYGDLVSAGFQGKEIWLYGVPEDLDAVPETTNASAENGSNANGLSRHNSGPSVRSSVRLQENSDSARVPQWQILCDKLRNTFVAGSKIGELEGVNTVKFVADFAESSVKERLLVAARGVAPNISVTDEEGIDFVDGGRITIMDFDYGVTDGTTTEYTIEVGTEDKPEVLEEEHRDMATEVAIVRRRTVAQNRGSRHAGAMRSATSAARPPPLPTQAPTQPEGDEDDPLVPRRIGGGPHPSVEQTVAGEETEGQSIEEQEALDAPYAHASPRSGTTLRRAATAAANTRRLHPSATTSGHIVYRRADGRAEHPHESDADNWVPPPPPYQKDDPGDLPSFLRHTSILPPTGSGPASAGEGTEQSADRKAMRNSSASMHQQHRRAQTVASANRYSSPVPPVPPLPSLSDMPPVPPVPALPPGVAGSPLPPVPPLPQTRAHERGGSLGTPSSNGDSARPASRASRYLEGENIYDVSPPDSPALAPVGRHVSREPSDTRAASNPEQPSQTSMVPPGSPPTTIGGASVTTGRNQTASVSPEGGHPATLVVQAAVQTPSDPIPPVNDIPAGGDPLVRRISVSRTWPIQPVAINTNNPPVGYPYSAPPVNNNELLSQSFPLPGSEQNPAFNNLAPASRPLSGSFPLPGVATDSHPGGEHSWRRTSTPKGVSGAFDPPERHPSDRRAETPILSPIPRHPRPQTQASILRPPPQEHPQPQQQQHHHYQQQPHHLQPQHQQPYQPQQQQQPPPDHRLGPIYNSPPNLAPGSLLAVPPPPGSASTSFSRRVPSLSRKQSRAERSAAKNVADAKKRGWSGRSTRSKSRRGGGRKNKGGGGGDFDDAQSTAGWTDVTVAAYSVRSAFGVGGRRHGGNGGGASGGGGGGGVDGVREKKGSASDTRGGDELVWAGGPSVVAMGLPRLELVAILCVCVFWSVPPKPGGPWPLSAVTVNLNPSRGAVDELKQAAISRVEDWLALGTRLKQPPPWDSAHNAAVILVSQSLAAWLNDDAFVARLLAASGMSDRQGATLSVLSAAVDKVPRYDRHIDTFSSSEGISLLRGRALHLFPSSLFGPEHSAQVDSPPSLVFQRQPAHTGQTGQLAVHVPLANTLFSTGSQNAFFASRWRANRLETPSLTKKLSQTSQSVFLPVADLRKGYDPVGRTTTMRTHLVPITFPAMVIRSLGNILSSIQVDGKPAPPSQRLESIIPKLLKAPRTLRDDSHDGDDPVGHHIAVWALVIPPGCIKVGLRVLPPLPVDNYDPKVEWELAQQTARMMDEYLLAGARFHKVLSGGGGWGAKQGLLSLDPQTRPGTDDQRDLDSFQASFLGGPGGGGGGSDAAPPGSGNADSIVSPGSHVQFFVEAAYPTREQSLADWARRWDPVETRESVTAAFGTPGAVIGASPVDAVGSCPGLFGAVSSGGVFLSTRKGKVAAKVDAPRSYLVARCDVAPADPPEQTPEQRRGR</sequence>
<dbReference type="Proteomes" id="UP001278766">
    <property type="component" value="Unassembled WGS sequence"/>
</dbReference>
<protein>
    <recommendedName>
        <fullName evidence="2">F-box domain-containing protein</fullName>
    </recommendedName>
</protein>
<feature type="compositionally biased region" description="Polar residues" evidence="1">
    <location>
        <begin position="831"/>
        <end position="844"/>
    </location>
</feature>
<feature type="compositionally biased region" description="Acidic residues" evidence="1">
    <location>
        <begin position="586"/>
        <end position="598"/>
    </location>
</feature>
<feature type="compositionally biased region" description="Basic residues" evidence="1">
    <location>
        <begin position="1147"/>
        <end position="1160"/>
    </location>
</feature>
<organism evidence="3 4">
    <name type="scientific">Chaetomium fimeti</name>
    <dbReference type="NCBI Taxonomy" id="1854472"/>
    <lineage>
        <taxon>Eukaryota</taxon>
        <taxon>Fungi</taxon>
        <taxon>Dikarya</taxon>
        <taxon>Ascomycota</taxon>
        <taxon>Pezizomycotina</taxon>
        <taxon>Sordariomycetes</taxon>
        <taxon>Sordariomycetidae</taxon>
        <taxon>Sordariales</taxon>
        <taxon>Chaetomiaceae</taxon>
        <taxon>Chaetomium</taxon>
    </lineage>
</organism>
<dbReference type="EMBL" id="JAUEPN010000001">
    <property type="protein sequence ID" value="KAK3300951.1"/>
    <property type="molecule type" value="Genomic_DNA"/>
</dbReference>
<feature type="region of interest" description="Disordered" evidence="1">
    <location>
        <begin position="523"/>
        <end position="874"/>
    </location>
</feature>
<name>A0AAE0HSE7_9PEZI</name>
<feature type="compositionally biased region" description="Basic and acidic residues" evidence="1">
    <location>
        <begin position="1005"/>
        <end position="1016"/>
    </location>
</feature>
<dbReference type="InterPro" id="IPR036047">
    <property type="entry name" value="F-box-like_dom_sf"/>
</dbReference>
<feature type="compositionally biased region" description="Polar residues" evidence="1">
    <location>
        <begin position="383"/>
        <end position="399"/>
    </location>
</feature>
<keyword evidence="4" id="KW-1185">Reference proteome</keyword>
<dbReference type="InterPro" id="IPR055589">
    <property type="entry name" value="DUF7165"/>
</dbReference>
<gene>
    <name evidence="3" type="ORF">B0H64DRAFT_314636</name>
</gene>
<evidence type="ECO:0000256" key="1">
    <source>
        <dbReference type="SAM" id="MobiDB-lite"/>
    </source>
</evidence>
<dbReference type="SUPFAM" id="SSF82171">
    <property type="entry name" value="DPP6 N-terminal domain-like"/>
    <property type="match status" value="1"/>
</dbReference>
<dbReference type="Pfam" id="PF23749">
    <property type="entry name" value="DUF7165"/>
    <property type="match status" value="2"/>
</dbReference>
<dbReference type="GeneID" id="87837159"/>
<dbReference type="PROSITE" id="PS50181">
    <property type="entry name" value="FBOX"/>
    <property type="match status" value="1"/>
</dbReference>
<evidence type="ECO:0000259" key="2">
    <source>
        <dbReference type="PROSITE" id="PS50181"/>
    </source>
</evidence>
<feature type="domain" description="F-box" evidence="2">
    <location>
        <begin position="42"/>
        <end position="88"/>
    </location>
</feature>
<feature type="compositionally biased region" description="Low complexity" evidence="1">
    <location>
        <begin position="612"/>
        <end position="624"/>
    </location>
</feature>
<evidence type="ECO:0000313" key="4">
    <source>
        <dbReference type="Proteomes" id="UP001278766"/>
    </source>
</evidence>
<dbReference type="SUPFAM" id="SSF81383">
    <property type="entry name" value="F-box domain"/>
    <property type="match status" value="1"/>
</dbReference>
<evidence type="ECO:0000313" key="3">
    <source>
        <dbReference type="EMBL" id="KAK3300951.1"/>
    </source>
</evidence>
<feature type="compositionally biased region" description="Polar residues" evidence="1">
    <location>
        <begin position="858"/>
        <end position="869"/>
    </location>
</feature>
<dbReference type="InterPro" id="IPR015943">
    <property type="entry name" value="WD40/YVTN_repeat-like_dom_sf"/>
</dbReference>
<feature type="compositionally biased region" description="Low complexity" evidence="1">
    <location>
        <begin position="1044"/>
        <end position="1075"/>
    </location>
</feature>